<sequence length="565" mass="61545">MNRQRSFIGFIVAGAIALLVIAIASFYWFSAKNPANLTASTSGPNAAIFVSKLSPVMVSLLVNPDRLQALQGEGELSKLKTSLFAKSGIDYKEDVQPWLGDEITLAITTLDIDRDQENGQQPGYLLALAAKQPQKSREFVELLFSKRALAGANLAVEQYKGIKLIYDNQEVSTEEKIQNPKSKIQNSLAGAVVGEGFVLFANNPKVLRDAINNVQAPDLNLTSSPKYQKATKQFPKGGLAVAFLNLPIVAKWQGLELPEQTYDSEIISLALNPKGLLAETSFLTSSEIVSPSSPLSKPVGALQYVPASAGLAISGSNLSNLGNSDLAKLWRQATATIYGSEEDVISRLAKPLADVQKSWGINLAEDIFSWVQGEYAIALLPGKEQTIPHWIFAVEKSESVDKGVARLDAIASSNGLSINPLTLSKQKISAWTELTTATKKSDVKEGTFFSIETKVRGLHTTLGNYEIFTSDLETMDEILTAKDNSLIDNPNFKDSIAAIHQPNQGYIYLDWTKSQNLLERQVPILKLVEVLGKPFFDNLRSLTVSSYGTDTRALKGGVFFKLNNS</sequence>
<evidence type="ECO:0000256" key="1">
    <source>
        <dbReference type="SAM" id="Phobius"/>
    </source>
</evidence>
<proteinExistence type="predicted"/>
<dbReference type="AlphaFoldDB" id="A0A2R5FH01"/>
<dbReference type="EMBL" id="BDUD01000001">
    <property type="protein sequence ID" value="GBG17119.1"/>
    <property type="molecule type" value="Genomic_DNA"/>
</dbReference>
<dbReference type="Proteomes" id="UP000245124">
    <property type="component" value="Unassembled WGS sequence"/>
</dbReference>
<dbReference type="RefSeq" id="WP_109007372.1">
    <property type="nucleotide sequence ID" value="NZ_BDUD01000001.1"/>
</dbReference>
<evidence type="ECO:0000313" key="2">
    <source>
        <dbReference type="EMBL" id="GBG17119.1"/>
    </source>
</evidence>
<name>A0A2R5FH01_NOSCO</name>
<keyword evidence="3" id="KW-1185">Reference proteome</keyword>
<evidence type="ECO:0008006" key="4">
    <source>
        <dbReference type="Google" id="ProtNLM"/>
    </source>
</evidence>
<dbReference type="Pfam" id="PF11832">
    <property type="entry name" value="DUF3352"/>
    <property type="match status" value="1"/>
</dbReference>
<reference evidence="2 3" key="1">
    <citation type="submission" date="2017-06" db="EMBL/GenBank/DDBJ databases">
        <title>Genome sequencing of cyanobaciteial culture collection at National Institute for Environmental Studies (NIES).</title>
        <authorList>
            <person name="Hirose Y."/>
            <person name="Shimura Y."/>
            <person name="Fujisawa T."/>
            <person name="Nakamura Y."/>
            <person name="Kawachi M."/>
        </authorList>
    </citation>
    <scope>NUCLEOTIDE SEQUENCE [LARGE SCALE GENOMIC DNA]</scope>
    <source>
        <strain evidence="2 3">NIES-4072</strain>
    </source>
</reference>
<feature type="transmembrane region" description="Helical" evidence="1">
    <location>
        <begin position="7"/>
        <end position="29"/>
    </location>
</feature>
<dbReference type="InterPro" id="IPR021787">
    <property type="entry name" value="DUF3352"/>
</dbReference>
<comment type="caution">
    <text evidence="2">The sequence shown here is derived from an EMBL/GenBank/DDBJ whole genome shotgun (WGS) entry which is preliminary data.</text>
</comment>
<organism evidence="2 3">
    <name type="scientific">Nostoc commune NIES-4072</name>
    <dbReference type="NCBI Taxonomy" id="2005467"/>
    <lineage>
        <taxon>Bacteria</taxon>
        <taxon>Bacillati</taxon>
        <taxon>Cyanobacteriota</taxon>
        <taxon>Cyanophyceae</taxon>
        <taxon>Nostocales</taxon>
        <taxon>Nostocaceae</taxon>
        <taxon>Nostoc</taxon>
    </lineage>
</organism>
<accession>A0A2R5FH01</accession>
<protein>
    <recommendedName>
        <fullName evidence="4">DUF3352 domain-containing protein</fullName>
    </recommendedName>
</protein>
<keyword evidence="1" id="KW-0812">Transmembrane</keyword>
<keyword evidence="1" id="KW-1133">Transmembrane helix</keyword>
<evidence type="ECO:0000313" key="3">
    <source>
        <dbReference type="Proteomes" id="UP000245124"/>
    </source>
</evidence>
<keyword evidence="1" id="KW-0472">Membrane</keyword>
<dbReference type="OrthoDB" id="451203at2"/>
<gene>
    <name evidence="2" type="ORF">NIES4072_07680</name>
</gene>